<dbReference type="NCBIfam" id="NF001061">
    <property type="entry name" value="PRK00117.5-1"/>
    <property type="match status" value="1"/>
</dbReference>
<protein>
    <recommendedName>
        <fullName evidence="3 5">Regulatory protein RecX</fullName>
    </recommendedName>
</protein>
<keyword evidence="11" id="KW-1185">Reference proteome</keyword>
<evidence type="ECO:0000256" key="5">
    <source>
        <dbReference type="HAMAP-Rule" id="MF_01114"/>
    </source>
</evidence>
<dbReference type="Pfam" id="PF02631">
    <property type="entry name" value="RecX_HTH2"/>
    <property type="match status" value="1"/>
</dbReference>
<gene>
    <name evidence="5 10" type="primary">recX</name>
    <name evidence="10" type="ORF">ACFPL4_33880</name>
</gene>
<feature type="domain" description="RecX third three-helical" evidence="8">
    <location>
        <begin position="169"/>
        <end position="212"/>
    </location>
</feature>
<name>A0ABV9VK63_STRAZ</name>
<dbReference type="InterPro" id="IPR053926">
    <property type="entry name" value="RecX_HTH_1st"/>
</dbReference>
<dbReference type="Gene3D" id="1.10.10.10">
    <property type="entry name" value="Winged helix-like DNA-binding domain superfamily/Winged helix DNA-binding domain"/>
    <property type="match status" value="2"/>
</dbReference>
<evidence type="ECO:0000259" key="9">
    <source>
        <dbReference type="Pfam" id="PF21982"/>
    </source>
</evidence>
<sequence length="232" mass="25408">MTRRTEWPGADAAGEEEAGPAYAAEPSRGPSEPGRGAGFGEGAGRRSRSRSRSSGSPSSSRAEKGEPRDPVEQARNICLRLLTGTPRTRKQLADALRKREIPDEAAEEVLSRFEDVGLIDDAAFADAWVESRHHGRGLARRALVRELRTKGVDPAVIDEAVGQLDPDQEEETARELVARKLRSTRGLDRDKRLRRLAGMLARKGYGEGMALRVVRQALEAEGEDTEGLDEPF</sequence>
<dbReference type="InterPro" id="IPR003783">
    <property type="entry name" value="Regulatory_RecX"/>
</dbReference>
<evidence type="ECO:0000256" key="3">
    <source>
        <dbReference type="ARBA" id="ARBA00018111"/>
    </source>
</evidence>
<comment type="function">
    <text evidence="5">Modulates RecA activity.</text>
</comment>
<evidence type="ECO:0000259" key="7">
    <source>
        <dbReference type="Pfam" id="PF02631"/>
    </source>
</evidence>
<dbReference type="PANTHER" id="PTHR33602:SF1">
    <property type="entry name" value="REGULATORY PROTEIN RECX FAMILY PROTEIN"/>
    <property type="match status" value="1"/>
</dbReference>
<dbReference type="HAMAP" id="MF_01114">
    <property type="entry name" value="RecX"/>
    <property type="match status" value="1"/>
</dbReference>
<feature type="region of interest" description="Disordered" evidence="6">
    <location>
        <begin position="1"/>
        <end position="84"/>
    </location>
</feature>
<evidence type="ECO:0000256" key="2">
    <source>
        <dbReference type="ARBA" id="ARBA00009695"/>
    </source>
</evidence>
<feature type="domain" description="RecX second three-helical" evidence="7">
    <location>
        <begin position="120"/>
        <end position="160"/>
    </location>
</feature>
<dbReference type="InterPro" id="IPR036388">
    <property type="entry name" value="WH-like_DNA-bd_sf"/>
</dbReference>
<evidence type="ECO:0000259" key="8">
    <source>
        <dbReference type="Pfam" id="PF21981"/>
    </source>
</evidence>
<feature type="compositionally biased region" description="Low complexity" evidence="6">
    <location>
        <begin position="19"/>
        <end position="34"/>
    </location>
</feature>
<evidence type="ECO:0000313" key="10">
    <source>
        <dbReference type="EMBL" id="MFC4983267.1"/>
    </source>
</evidence>
<dbReference type="InterPro" id="IPR053925">
    <property type="entry name" value="RecX_HTH_3rd"/>
</dbReference>
<feature type="domain" description="RecX first three-helical" evidence="9">
    <location>
        <begin position="74"/>
        <end position="112"/>
    </location>
</feature>
<dbReference type="GeneID" id="31236973"/>
<dbReference type="Proteomes" id="UP001595908">
    <property type="component" value="Unassembled WGS sequence"/>
</dbReference>
<comment type="caution">
    <text evidence="10">The sequence shown here is derived from an EMBL/GenBank/DDBJ whole genome shotgun (WGS) entry which is preliminary data.</text>
</comment>
<accession>A0ABV9VK63</accession>
<dbReference type="Pfam" id="PF21982">
    <property type="entry name" value="RecX_HTH1"/>
    <property type="match status" value="1"/>
</dbReference>
<comment type="similarity">
    <text evidence="2 5">Belongs to the RecX family.</text>
</comment>
<evidence type="ECO:0000256" key="1">
    <source>
        <dbReference type="ARBA" id="ARBA00004496"/>
    </source>
</evidence>
<proteinExistence type="inferred from homology"/>
<dbReference type="PANTHER" id="PTHR33602">
    <property type="entry name" value="REGULATORY PROTEIN RECX FAMILY PROTEIN"/>
    <property type="match status" value="1"/>
</dbReference>
<keyword evidence="4 5" id="KW-0963">Cytoplasm</keyword>
<evidence type="ECO:0000313" key="11">
    <source>
        <dbReference type="Proteomes" id="UP001595908"/>
    </source>
</evidence>
<dbReference type="InterPro" id="IPR053924">
    <property type="entry name" value="RecX_HTH_2nd"/>
</dbReference>
<evidence type="ECO:0000256" key="6">
    <source>
        <dbReference type="SAM" id="MobiDB-lite"/>
    </source>
</evidence>
<dbReference type="EMBL" id="JBHSJE010000015">
    <property type="protein sequence ID" value="MFC4983267.1"/>
    <property type="molecule type" value="Genomic_DNA"/>
</dbReference>
<evidence type="ECO:0000256" key="4">
    <source>
        <dbReference type="ARBA" id="ARBA00022490"/>
    </source>
</evidence>
<dbReference type="RefSeq" id="WP_033305171.1">
    <property type="nucleotide sequence ID" value="NZ_JBFAGR010000020.1"/>
</dbReference>
<reference evidence="11" key="1">
    <citation type="journal article" date="2019" name="Int. J. Syst. Evol. Microbiol.">
        <title>The Global Catalogue of Microorganisms (GCM) 10K type strain sequencing project: providing services to taxonomists for standard genome sequencing and annotation.</title>
        <authorList>
            <consortium name="The Broad Institute Genomics Platform"/>
            <consortium name="The Broad Institute Genome Sequencing Center for Infectious Disease"/>
            <person name="Wu L."/>
            <person name="Ma J."/>
        </authorList>
    </citation>
    <scope>NUCLEOTIDE SEQUENCE [LARGE SCALE GENOMIC DNA]</scope>
    <source>
        <strain evidence="11">ICMP 257</strain>
    </source>
</reference>
<comment type="subcellular location">
    <subcellularLocation>
        <location evidence="1 5">Cytoplasm</location>
    </subcellularLocation>
</comment>
<dbReference type="Pfam" id="PF21981">
    <property type="entry name" value="RecX_HTH3"/>
    <property type="match status" value="1"/>
</dbReference>
<organism evidence="10 11">
    <name type="scientific">Streptomyces atroolivaceus</name>
    <dbReference type="NCBI Taxonomy" id="66869"/>
    <lineage>
        <taxon>Bacteria</taxon>
        <taxon>Bacillati</taxon>
        <taxon>Actinomycetota</taxon>
        <taxon>Actinomycetes</taxon>
        <taxon>Kitasatosporales</taxon>
        <taxon>Streptomycetaceae</taxon>
        <taxon>Streptomyces</taxon>
    </lineage>
</organism>
<feature type="compositionally biased region" description="Basic and acidic residues" evidence="6">
    <location>
        <begin position="61"/>
        <end position="72"/>
    </location>
</feature>